<reference evidence="11 12" key="1">
    <citation type="submission" date="2018-01" db="EMBL/GenBank/DDBJ databases">
        <title>Metagenomic assembled genomes from two thermal pools in the Uzon Caldera, Kamchatka, Russia.</title>
        <authorList>
            <person name="Wilkins L."/>
            <person name="Ettinger C."/>
        </authorList>
    </citation>
    <scope>NUCLEOTIDE SEQUENCE [LARGE SCALE GENOMIC DNA]</scope>
    <source>
        <strain evidence="11">ZAV-07</strain>
    </source>
</reference>
<keyword evidence="6 9" id="KW-0411">Iron-sulfur</keyword>
<dbReference type="PANTHER" id="PTHR37168:SF2">
    <property type="entry name" value="CRISPR-ASSOCIATED EXONUCLEASE CAS4"/>
    <property type="match status" value="1"/>
</dbReference>
<dbReference type="GO" id="GO:0051607">
    <property type="term" value="P:defense response to virus"/>
    <property type="evidence" value="ECO:0007669"/>
    <property type="project" value="UniProtKB-KW"/>
</dbReference>
<keyword evidence="8 9" id="KW-0464">Manganese</keyword>
<comment type="cofactor">
    <cofactor evidence="9">
        <name>iron-sulfur cluster</name>
        <dbReference type="ChEBI" id="CHEBI:30408"/>
    </cofactor>
</comment>
<evidence type="ECO:0000256" key="3">
    <source>
        <dbReference type="ARBA" id="ARBA00022801"/>
    </source>
</evidence>
<proteinExistence type="inferred from homology"/>
<organism evidence="11 12">
    <name type="scientific">Caldisericum exile</name>
    <dbReference type="NCBI Taxonomy" id="693075"/>
    <lineage>
        <taxon>Bacteria</taxon>
        <taxon>Pseudomonadati</taxon>
        <taxon>Caldisericota/Cryosericota group</taxon>
        <taxon>Caldisericota</taxon>
        <taxon>Caldisericia</taxon>
        <taxon>Caldisericales</taxon>
        <taxon>Caldisericaceae</taxon>
        <taxon>Caldisericum</taxon>
    </lineage>
</organism>
<evidence type="ECO:0000256" key="4">
    <source>
        <dbReference type="ARBA" id="ARBA00022839"/>
    </source>
</evidence>
<dbReference type="InterPro" id="IPR013343">
    <property type="entry name" value="CRISPR-assoc_prot_Cas4"/>
</dbReference>
<keyword evidence="5 9" id="KW-0408">Iron</keyword>
<keyword evidence="1 9" id="KW-0540">Nuclease</keyword>
<comment type="function">
    <text evidence="9">CRISPR (clustered regularly interspaced short palindromic repeat) is an adaptive immune system that provides protection against mobile genetic elements (viruses, transposable elements and conjugative plasmids). CRISPR clusters contain sequences complementary to antecedent mobile elements and target invading nucleic acids. CRISPR clusters are transcribed and processed into CRISPR RNA (crRNA).</text>
</comment>
<evidence type="ECO:0000256" key="8">
    <source>
        <dbReference type="ARBA" id="ARBA00023211"/>
    </source>
</evidence>
<evidence type="ECO:0000256" key="2">
    <source>
        <dbReference type="ARBA" id="ARBA00022723"/>
    </source>
</evidence>
<accession>A0A2J6WF06</accession>
<dbReference type="NCBIfam" id="TIGR00372">
    <property type="entry name" value="cas4"/>
    <property type="match status" value="1"/>
</dbReference>
<comment type="caution">
    <text evidence="11">The sequence shown here is derived from an EMBL/GenBank/DDBJ whole genome shotgun (WGS) entry which is preliminary data.</text>
</comment>
<evidence type="ECO:0000256" key="5">
    <source>
        <dbReference type="ARBA" id="ARBA00023004"/>
    </source>
</evidence>
<keyword evidence="3 9" id="KW-0378">Hydrolase</keyword>
<dbReference type="EC" id="3.1.12.1" evidence="9"/>
<feature type="domain" description="DUF83" evidence="10">
    <location>
        <begin position="8"/>
        <end position="166"/>
    </location>
</feature>
<dbReference type="AlphaFoldDB" id="A0A2J6WF06"/>
<dbReference type="Pfam" id="PF01930">
    <property type="entry name" value="Cas_Cas4"/>
    <property type="match status" value="1"/>
</dbReference>
<dbReference type="Proteomes" id="UP000237040">
    <property type="component" value="Unassembled WGS sequence"/>
</dbReference>
<dbReference type="GO" id="GO:0004527">
    <property type="term" value="F:exonuclease activity"/>
    <property type="evidence" value="ECO:0007669"/>
    <property type="project" value="UniProtKB-KW"/>
</dbReference>
<dbReference type="PANTHER" id="PTHR37168">
    <property type="entry name" value="CRISPR-ASSOCIATED EXONUCLEASE CAS4"/>
    <property type="match status" value="1"/>
</dbReference>
<dbReference type="EMBL" id="PNIL01000029">
    <property type="protein sequence ID" value="PMP68057.1"/>
    <property type="molecule type" value="Genomic_DNA"/>
</dbReference>
<protein>
    <recommendedName>
        <fullName evidence="9">CRISPR-associated exonuclease Cas4</fullName>
        <ecNumber evidence="9">3.1.12.1</ecNumber>
    </recommendedName>
</protein>
<dbReference type="GO" id="GO:0051536">
    <property type="term" value="F:iron-sulfur cluster binding"/>
    <property type="evidence" value="ECO:0007669"/>
    <property type="project" value="UniProtKB-KW"/>
</dbReference>
<sequence length="167" mass="19691">MVDDFKITGTLIQSYLICKRQAWFHIHKIIPFQDHPLLEIGRLIDEYSYERDLKRIILDNVQIDFVRGKNGDLLVGEVKKSSKAKEIAKMQLLFYLWVLEEKGIKAKGVLSFPTERRREFLELKETERRKIFDIIEGINDIAIMENAPSFKKIPFCKNCAYKEFCFA</sequence>
<comment type="similarity">
    <text evidence="9">Belongs to the CRISPR-associated exonuclease Cas4 family.</text>
</comment>
<gene>
    <name evidence="11" type="primary">cas4</name>
    <name evidence="11" type="ORF">C0189_02095</name>
</gene>
<evidence type="ECO:0000256" key="6">
    <source>
        <dbReference type="ARBA" id="ARBA00023014"/>
    </source>
</evidence>
<dbReference type="RefSeq" id="WP_424597152.1">
    <property type="nucleotide sequence ID" value="NZ_JBNARP010000032.1"/>
</dbReference>
<evidence type="ECO:0000256" key="9">
    <source>
        <dbReference type="RuleBase" id="RU365022"/>
    </source>
</evidence>
<evidence type="ECO:0000256" key="1">
    <source>
        <dbReference type="ARBA" id="ARBA00022722"/>
    </source>
</evidence>
<comment type="cofactor">
    <cofactor evidence="9">
        <name>Mg(2+)</name>
        <dbReference type="ChEBI" id="CHEBI:18420"/>
    </cofactor>
    <cofactor evidence="9">
        <name>Mn(2+)</name>
        <dbReference type="ChEBI" id="CHEBI:29035"/>
    </cofactor>
    <text evidence="9">Mg(2+) or Mn(2+) required for ssDNA cleavage activity.</text>
</comment>
<dbReference type="GO" id="GO:0046872">
    <property type="term" value="F:metal ion binding"/>
    <property type="evidence" value="ECO:0007669"/>
    <property type="project" value="UniProtKB-KW"/>
</dbReference>
<evidence type="ECO:0000313" key="11">
    <source>
        <dbReference type="EMBL" id="PMP68057.1"/>
    </source>
</evidence>
<keyword evidence="7 9" id="KW-0051">Antiviral defense</keyword>
<keyword evidence="4 9" id="KW-0269">Exonuclease</keyword>
<dbReference type="InterPro" id="IPR011604">
    <property type="entry name" value="PDDEXK-like_dom_sf"/>
</dbReference>
<dbReference type="InterPro" id="IPR022765">
    <property type="entry name" value="Dna2/Cas4_DUF83"/>
</dbReference>
<evidence type="ECO:0000259" key="10">
    <source>
        <dbReference type="Pfam" id="PF01930"/>
    </source>
</evidence>
<keyword evidence="2 9" id="KW-0479">Metal-binding</keyword>
<name>A0A2J6WF06_9BACT</name>
<evidence type="ECO:0000313" key="12">
    <source>
        <dbReference type="Proteomes" id="UP000237040"/>
    </source>
</evidence>
<evidence type="ECO:0000256" key="7">
    <source>
        <dbReference type="ARBA" id="ARBA00023118"/>
    </source>
</evidence>
<dbReference type="Gene3D" id="3.90.320.10">
    <property type="match status" value="1"/>
</dbReference>